<dbReference type="Proteomes" id="UP000315131">
    <property type="component" value="Unassembled WGS sequence"/>
</dbReference>
<dbReference type="AlphaFoldDB" id="A0A550I7X1"/>
<dbReference type="EMBL" id="VHSF01000001">
    <property type="protein sequence ID" value="TRO66918.1"/>
    <property type="molecule type" value="Genomic_DNA"/>
</dbReference>
<comment type="caution">
    <text evidence="1">The sequence shown here is derived from an EMBL/GenBank/DDBJ whole genome shotgun (WGS) entry which is preliminary data.</text>
</comment>
<proteinExistence type="predicted"/>
<gene>
    <name evidence="1" type="ORF">FGM01_03230</name>
</gene>
<evidence type="ECO:0000313" key="2">
    <source>
        <dbReference type="Proteomes" id="UP000315131"/>
    </source>
</evidence>
<evidence type="ECO:0000313" key="1">
    <source>
        <dbReference type="EMBL" id="TRO66918.1"/>
    </source>
</evidence>
<protein>
    <submittedName>
        <fullName evidence="1">Uncharacterized protein</fullName>
    </submittedName>
</protein>
<organism evidence="1 2">
    <name type="scientific">Christiangramia sabulilitoris</name>
    <dbReference type="NCBI Taxonomy" id="2583991"/>
    <lineage>
        <taxon>Bacteria</taxon>
        <taxon>Pseudomonadati</taxon>
        <taxon>Bacteroidota</taxon>
        <taxon>Flavobacteriia</taxon>
        <taxon>Flavobacteriales</taxon>
        <taxon>Flavobacteriaceae</taxon>
        <taxon>Christiangramia</taxon>
    </lineage>
</organism>
<dbReference type="OrthoDB" id="1424807at2"/>
<dbReference type="RefSeq" id="WP_143409697.1">
    <property type="nucleotide sequence ID" value="NZ_VHSF01000001.1"/>
</dbReference>
<reference evidence="1 2" key="1">
    <citation type="submission" date="2019-06" db="EMBL/GenBank/DDBJ databases">
        <title>Gramella sabulilitoris sp. nov., isolated from a marine sand.</title>
        <authorList>
            <person name="Yoon J.-H."/>
        </authorList>
    </citation>
    <scope>NUCLEOTIDE SEQUENCE [LARGE SCALE GENOMIC DNA]</scope>
    <source>
        <strain evidence="1 2">HSMS-1</strain>
    </source>
</reference>
<name>A0A550I7X1_9FLAO</name>
<keyword evidence="2" id="KW-1185">Reference proteome</keyword>
<accession>A0A550I7X1</accession>
<sequence>MRQYLFIGLSGTLFLSGCSNDDLKNSQSFEQDPLINQDINELAFLPTITNLYGRDHGTITYRSASLDGIWGHEYDNTGRLSKSVMYERYPSRILKQINYSNYSEDNLEMDLEIITFTYYYGFPRTYTLKNRLYLNEDFLADRISDVDEDREGYQSFDELNSRGNVTKLGKVLEDNVKVWTTNYEYDDDGNVTKYFTEYHPNNSQDAMVVYSYTEAGDLKTYDFHNEEGLFSNVEYTYRGDNTLEGLNETFRMRDENAGSRTILYDENEAYKEQRILYLNGSKTISSYTENQIIEQYYRPGDILKEIWKYIINEDYIYCEQIEYYDEEGNLDYTEYYDEEGNLIETIYE</sequence>
<dbReference type="PROSITE" id="PS51257">
    <property type="entry name" value="PROKAR_LIPOPROTEIN"/>
    <property type="match status" value="1"/>
</dbReference>